<gene>
    <name evidence="8" type="ORF">HMF8227_00911</name>
</gene>
<evidence type="ECO:0000256" key="7">
    <source>
        <dbReference type="SAM" id="Phobius"/>
    </source>
</evidence>
<protein>
    <submittedName>
        <fullName evidence="8">Uncharacterized protein</fullName>
    </submittedName>
</protein>
<accession>A0A2S2E1A4</accession>
<evidence type="ECO:0000256" key="3">
    <source>
        <dbReference type="ARBA" id="ARBA00022475"/>
    </source>
</evidence>
<dbReference type="AlphaFoldDB" id="A0A2S2E1A4"/>
<dbReference type="Proteomes" id="UP000245728">
    <property type="component" value="Chromosome"/>
</dbReference>
<organism evidence="8 9">
    <name type="scientific">Saliniradius amylolyticus</name>
    <dbReference type="NCBI Taxonomy" id="2183582"/>
    <lineage>
        <taxon>Bacteria</taxon>
        <taxon>Pseudomonadati</taxon>
        <taxon>Pseudomonadota</taxon>
        <taxon>Gammaproteobacteria</taxon>
        <taxon>Alteromonadales</taxon>
        <taxon>Alteromonadaceae</taxon>
        <taxon>Saliniradius</taxon>
    </lineage>
</organism>
<keyword evidence="5 7" id="KW-1133">Transmembrane helix</keyword>
<keyword evidence="3" id="KW-1003">Cell membrane</keyword>
<dbReference type="InterPro" id="IPR019305">
    <property type="entry name" value="Uncharacterised_Smp"/>
</dbReference>
<evidence type="ECO:0000313" key="8">
    <source>
        <dbReference type="EMBL" id="AWL11406.1"/>
    </source>
</evidence>
<keyword evidence="6 7" id="KW-0472">Membrane</keyword>
<comment type="similarity">
    <text evidence="2">Belongs to the Smp family.</text>
</comment>
<proteinExistence type="inferred from homology"/>
<evidence type="ECO:0000256" key="1">
    <source>
        <dbReference type="ARBA" id="ARBA00004236"/>
    </source>
</evidence>
<keyword evidence="9" id="KW-1185">Reference proteome</keyword>
<reference evidence="8 9" key="1">
    <citation type="submission" date="2018-05" db="EMBL/GenBank/DDBJ databases">
        <title>Salinimonas sp. HMF8227 Genome sequencing and assembly.</title>
        <authorList>
            <person name="Kang H."/>
            <person name="Kang J."/>
            <person name="Cha I."/>
            <person name="Kim H."/>
            <person name="Joh K."/>
        </authorList>
    </citation>
    <scope>NUCLEOTIDE SEQUENCE [LARGE SCALE GENOMIC DNA]</scope>
    <source>
        <strain evidence="8 9">HMF8227</strain>
    </source>
</reference>
<name>A0A2S2E1A4_9ALTE</name>
<feature type="transmembrane region" description="Helical" evidence="7">
    <location>
        <begin position="168"/>
        <end position="185"/>
    </location>
</feature>
<dbReference type="RefSeq" id="WP_109339056.1">
    <property type="nucleotide sequence ID" value="NZ_CP029347.1"/>
</dbReference>
<evidence type="ECO:0000313" key="9">
    <source>
        <dbReference type="Proteomes" id="UP000245728"/>
    </source>
</evidence>
<dbReference type="EMBL" id="CP029347">
    <property type="protein sequence ID" value="AWL11406.1"/>
    <property type="molecule type" value="Genomic_DNA"/>
</dbReference>
<dbReference type="GO" id="GO:0005886">
    <property type="term" value="C:plasma membrane"/>
    <property type="evidence" value="ECO:0007669"/>
    <property type="project" value="UniProtKB-SubCell"/>
</dbReference>
<evidence type="ECO:0000256" key="5">
    <source>
        <dbReference type="ARBA" id="ARBA00022989"/>
    </source>
</evidence>
<evidence type="ECO:0000256" key="6">
    <source>
        <dbReference type="ARBA" id="ARBA00023136"/>
    </source>
</evidence>
<evidence type="ECO:0000256" key="2">
    <source>
        <dbReference type="ARBA" id="ARBA00005362"/>
    </source>
</evidence>
<dbReference type="Pfam" id="PF10144">
    <property type="entry name" value="SMP_2"/>
    <property type="match status" value="1"/>
</dbReference>
<dbReference type="OrthoDB" id="6335784at2"/>
<sequence length="193" mass="21835">MAQKILLTEPVARSSPYTVYKRLFHLGLAGITLILALNVWVFGERQDAQVQQNLANQLGKTLTRLGAQIAARLEVEPESMTAVLSATARDPHVISATLYNDKGQVMGHQGNNESLLSLQKQTPAPLVYVQEIRLDDDIKAYLRLLLNRSQVLQHHQKYQASKRYQTELLMALAFMLGIFLTRGFYKFRARRNG</sequence>
<evidence type="ECO:0000256" key="4">
    <source>
        <dbReference type="ARBA" id="ARBA00022692"/>
    </source>
</evidence>
<keyword evidence="4 7" id="KW-0812">Transmembrane</keyword>
<dbReference type="KEGG" id="salh:HMF8227_00911"/>
<comment type="subcellular location">
    <subcellularLocation>
        <location evidence="1">Cell membrane</location>
    </subcellularLocation>
</comment>
<feature type="transmembrane region" description="Helical" evidence="7">
    <location>
        <begin position="23"/>
        <end position="43"/>
    </location>
</feature>